<dbReference type="GO" id="GO:0071479">
    <property type="term" value="P:cellular response to ionizing radiation"/>
    <property type="evidence" value="ECO:0007669"/>
    <property type="project" value="TreeGrafter"/>
</dbReference>
<evidence type="ECO:0000256" key="1">
    <source>
        <dbReference type="SAM" id="MobiDB-lite"/>
    </source>
</evidence>
<dbReference type="Pfam" id="PF04139">
    <property type="entry name" value="Rad9"/>
    <property type="match status" value="1"/>
</dbReference>
<dbReference type="AlphaFoldDB" id="A0A0C9LPV0"/>
<protein>
    <submittedName>
        <fullName evidence="2">Uncharacterized protein</fullName>
    </submittedName>
</protein>
<dbReference type="PANTHER" id="PTHR15237:SF0">
    <property type="entry name" value="CELL CYCLE CHECKPOINT CONTROL PROTEIN"/>
    <property type="match status" value="1"/>
</dbReference>
<organism evidence="2">
    <name type="scientific">Mucor ambiguus</name>
    <dbReference type="NCBI Taxonomy" id="91626"/>
    <lineage>
        <taxon>Eukaryota</taxon>
        <taxon>Fungi</taxon>
        <taxon>Fungi incertae sedis</taxon>
        <taxon>Mucoromycota</taxon>
        <taxon>Mucoromycotina</taxon>
        <taxon>Mucoromycetes</taxon>
        <taxon>Mucorales</taxon>
        <taxon>Mucorineae</taxon>
        <taxon>Mucoraceae</taxon>
        <taxon>Mucor</taxon>
    </lineage>
</organism>
<dbReference type="InterPro" id="IPR007268">
    <property type="entry name" value="Rad9/Ddc1"/>
</dbReference>
<dbReference type="GO" id="GO:0031573">
    <property type="term" value="P:mitotic intra-S DNA damage checkpoint signaling"/>
    <property type="evidence" value="ECO:0007669"/>
    <property type="project" value="TreeGrafter"/>
</dbReference>
<dbReference type="GO" id="GO:0030896">
    <property type="term" value="C:checkpoint clamp complex"/>
    <property type="evidence" value="ECO:0007669"/>
    <property type="project" value="InterPro"/>
</dbReference>
<dbReference type="SUPFAM" id="SSF55979">
    <property type="entry name" value="DNA clamp"/>
    <property type="match status" value="1"/>
</dbReference>
<proteinExistence type="predicted"/>
<sequence>MEFSAVITAEGFRIFSGALQVLAALGEVVTLEIHNGQFVMSTLNSSRTGQGVVHLSRNFFKNYALLRRGSPDTILRCNVSNKNFYNIIKKNMGGYKSIKECQLSVMQGNIHAAHYTESRIYMRILYKNGVTKKNTLWYSNGDPVVMFCKNQYESRIICQPQLIKDFLIRFDHKTQDIEFTCTDQGLILMTHPENRTVSTEFKSFVDYVEYLGGALELQYESAGMPLLNKYTSENKVVSYMALQTVPPHVYDTQDETEVSFVDTSELDYTVTPNSRRTTQAPSTRPSSTSTSAHPHQTFF</sequence>
<gene>
    <name evidence="2" type="ORF">MAM1_0004c00486</name>
</gene>
<dbReference type="InterPro" id="IPR046938">
    <property type="entry name" value="DNA_clamp_sf"/>
</dbReference>
<name>A0A0C9LPV0_9FUNG</name>
<keyword evidence="3" id="KW-1185">Reference proteome</keyword>
<dbReference type="PANTHER" id="PTHR15237">
    <property type="entry name" value="DNA REPAIR PROTEIN RAD9"/>
    <property type="match status" value="1"/>
</dbReference>
<evidence type="ECO:0000313" key="3">
    <source>
        <dbReference type="Proteomes" id="UP000053815"/>
    </source>
</evidence>
<dbReference type="STRING" id="91626.A0A0C9LPV0"/>
<reference evidence="2" key="1">
    <citation type="submission" date="2014-09" db="EMBL/GenBank/DDBJ databases">
        <title>Draft genome sequence of an oleaginous Mucoromycotina fungus Mucor ambiguus NBRC6742.</title>
        <authorList>
            <person name="Takeda I."/>
            <person name="Yamane N."/>
            <person name="Morita T."/>
            <person name="Tamano K."/>
            <person name="Machida M."/>
            <person name="Baker S."/>
            <person name="Koike H."/>
        </authorList>
    </citation>
    <scope>NUCLEOTIDE SEQUENCE</scope>
    <source>
        <strain evidence="2">NBRC 6742</strain>
    </source>
</reference>
<dbReference type="GO" id="GO:0000076">
    <property type="term" value="P:DNA replication checkpoint signaling"/>
    <property type="evidence" value="ECO:0007669"/>
    <property type="project" value="TreeGrafter"/>
</dbReference>
<dbReference type="Proteomes" id="UP000053815">
    <property type="component" value="Unassembled WGS sequence"/>
</dbReference>
<dbReference type="GO" id="GO:0006281">
    <property type="term" value="P:DNA repair"/>
    <property type="evidence" value="ECO:0007669"/>
    <property type="project" value="TreeGrafter"/>
</dbReference>
<feature type="region of interest" description="Disordered" evidence="1">
    <location>
        <begin position="271"/>
        <end position="299"/>
    </location>
</feature>
<dbReference type="EMBL" id="DF836293">
    <property type="protein sequence ID" value="GAN01055.1"/>
    <property type="molecule type" value="Genomic_DNA"/>
</dbReference>
<accession>A0A0C9LPV0</accession>
<dbReference type="Gene3D" id="3.70.10.10">
    <property type="match status" value="1"/>
</dbReference>
<dbReference type="OrthoDB" id="60092at2759"/>
<feature type="compositionally biased region" description="Low complexity" evidence="1">
    <location>
        <begin position="274"/>
        <end position="299"/>
    </location>
</feature>
<evidence type="ECO:0000313" key="2">
    <source>
        <dbReference type="EMBL" id="GAN01055.1"/>
    </source>
</evidence>